<feature type="transmembrane region" description="Helical" evidence="1">
    <location>
        <begin position="129"/>
        <end position="162"/>
    </location>
</feature>
<name>A0ABV1UM87_9ACTN</name>
<dbReference type="Proteomes" id="UP001470023">
    <property type="component" value="Unassembled WGS sequence"/>
</dbReference>
<keyword evidence="3" id="KW-1185">Reference proteome</keyword>
<evidence type="ECO:0000256" key="1">
    <source>
        <dbReference type="SAM" id="Phobius"/>
    </source>
</evidence>
<feature type="transmembrane region" description="Helical" evidence="1">
    <location>
        <begin position="174"/>
        <end position="198"/>
    </location>
</feature>
<evidence type="ECO:0000313" key="3">
    <source>
        <dbReference type="Proteomes" id="UP001470023"/>
    </source>
</evidence>
<accession>A0ABV1UM87</accession>
<evidence type="ECO:0000313" key="2">
    <source>
        <dbReference type="EMBL" id="MER6434316.1"/>
    </source>
</evidence>
<dbReference type="RefSeq" id="WP_352066164.1">
    <property type="nucleotide sequence ID" value="NZ_JBEPAZ010000099.1"/>
</dbReference>
<sequence length="200" mass="21257">MTMAVALGASALMAAGWGRLRYWRRFSMRRQSVVAVVFGVSRQELRLRLAVAGSGEIETVVSVGETVAADWERRLELGGLNPEEPDFEDPSWDQLLVSYSPSDSPQVMTCQQIEDARMQPVVLVTTGSLILAIALLSMIPAVFLCLLGVAEGVVAAVFVAGIGRRQGPVRGGGSGDFVLGCGAMVMGVTAVTAIWSGLTW</sequence>
<comment type="caution">
    <text evidence="2">The sequence shown here is derived from an EMBL/GenBank/DDBJ whole genome shotgun (WGS) entry which is preliminary data.</text>
</comment>
<evidence type="ECO:0008006" key="4">
    <source>
        <dbReference type="Google" id="ProtNLM"/>
    </source>
</evidence>
<gene>
    <name evidence="2" type="ORF">ABT272_42675</name>
</gene>
<keyword evidence="1" id="KW-1133">Transmembrane helix</keyword>
<dbReference type="EMBL" id="JBEPAZ010000099">
    <property type="protein sequence ID" value="MER6434316.1"/>
    <property type="molecule type" value="Genomic_DNA"/>
</dbReference>
<keyword evidence="1" id="KW-0812">Transmembrane</keyword>
<organism evidence="2 3">
    <name type="scientific">Streptomyces sp. 900105245</name>
    <dbReference type="NCBI Taxonomy" id="3154379"/>
    <lineage>
        <taxon>Bacteria</taxon>
        <taxon>Bacillati</taxon>
        <taxon>Actinomycetota</taxon>
        <taxon>Actinomycetes</taxon>
        <taxon>Kitasatosporales</taxon>
        <taxon>Streptomycetaceae</taxon>
        <taxon>Streptomyces</taxon>
    </lineage>
</organism>
<proteinExistence type="predicted"/>
<reference evidence="2 3" key="1">
    <citation type="submission" date="2024-06" db="EMBL/GenBank/DDBJ databases">
        <title>The Natural Products Discovery Center: Release of the First 8490 Sequenced Strains for Exploring Actinobacteria Biosynthetic Diversity.</title>
        <authorList>
            <person name="Kalkreuter E."/>
            <person name="Kautsar S.A."/>
            <person name="Yang D."/>
            <person name="Bader C.D."/>
            <person name="Teijaro C.N."/>
            <person name="Fluegel L."/>
            <person name="Davis C.M."/>
            <person name="Simpson J.R."/>
            <person name="Lauterbach L."/>
            <person name="Steele A.D."/>
            <person name="Gui C."/>
            <person name="Meng S."/>
            <person name="Li G."/>
            <person name="Viehrig K."/>
            <person name="Ye F."/>
            <person name="Su P."/>
            <person name="Kiefer A.F."/>
            <person name="Nichols A."/>
            <person name="Cepeda A.J."/>
            <person name="Yan W."/>
            <person name="Fan B."/>
            <person name="Jiang Y."/>
            <person name="Adhikari A."/>
            <person name="Zheng C.-J."/>
            <person name="Schuster L."/>
            <person name="Cowan T.M."/>
            <person name="Smanski M.J."/>
            <person name="Chevrette M.G."/>
            <person name="De Carvalho L.P.S."/>
            <person name="Shen B."/>
        </authorList>
    </citation>
    <scope>NUCLEOTIDE SEQUENCE [LARGE SCALE GENOMIC DNA]</scope>
    <source>
        <strain evidence="2 3">NPDC001166</strain>
    </source>
</reference>
<keyword evidence="1" id="KW-0472">Membrane</keyword>
<protein>
    <recommendedName>
        <fullName evidence="4">Integral membrane protein</fullName>
    </recommendedName>
</protein>